<evidence type="ECO:0000313" key="3">
    <source>
        <dbReference type="Proteomes" id="UP000316270"/>
    </source>
</evidence>
<evidence type="ECO:0000313" key="2">
    <source>
        <dbReference type="EMBL" id="QDS75105.1"/>
    </source>
</evidence>
<organism evidence="2 3">
    <name type="scientific">Venturia effusa</name>
    <dbReference type="NCBI Taxonomy" id="50376"/>
    <lineage>
        <taxon>Eukaryota</taxon>
        <taxon>Fungi</taxon>
        <taxon>Dikarya</taxon>
        <taxon>Ascomycota</taxon>
        <taxon>Pezizomycotina</taxon>
        <taxon>Dothideomycetes</taxon>
        <taxon>Pleosporomycetidae</taxon>
        <taxon>Venturiales</taxon>
        <taxon>Venturiaceae</taxon>
        <taxon>Venturia</taxon>
    </lineage>
</organism>
<evidence type="ECO:0000256" key="1">
    <source>
        <dbReference type="SAM" id="SignalP"/>
    </source>
</evidence>
<dbReference type="Proteomes" id="UP000316270">
    <property type="component" value="Chromosome 12"/>
</dbReference>
<proteinExistence type="predicted"/>
<feature type="chain" id="PRO_5021849277" evidence="1">
    <location>
        <begin position="23"/>
        <end position="407"/>
    </location>
</feature>
<sequence length="407" mass="42907">MFGSLSSIKLLAIGLVAQYSFAQDNPCKSFGVDFQDGGSYYQNSNSSDPFTFVSKYEGCQTDQADNIFVDPTGNQYECSQTTLTPDDAPMMATCPQNKNQLFSGAWSVVIISNNGAAAPIAYQRDFSLSVAPQVTATYTPSVTVPVLYTPVVNSTVSVTYTTNTTLAALTTTVPASTVIPTKTVIPTAVTTTSTKNLFTISLVLPTASVLKVTNIATASCFVPPFRPIFDRKASITPTVGQISASALASTSSAAPLATGAKFRVKDRRLAFNSEADRLAWLQEREERFVGGLFKRAPDNQTVTITDTNTAHYPTITTTSTLPALTATITSTSVFTATITPAPIKVLGPATTLQGVTITASTPTRTIVKYAVATNISTKTLTITVVINTKTTPAAVATSCKAAGGILY</sequence>
<keyword evidence="1" id="KW-0732">Signal</keyword>
<reference evidence="2 3" key="1">
    <citation type="submission" date="2019-07" db="EMBL/GenBank/DDBJ databases">
        <title>Finished genome of Venturia effusa.</title>
        <authorList>
            <person name="Young C.A."/>
            <person name="Cox M.P."/>
            <person name="Ganley A.R.D."/>
            <person name="David W.J."/>
        </authorList>
    </citation>
    <scope>NUCLEOTIDE SEQUENCE [LARGE SCALE GENOMIC DNA]</scope>
    <source>
        <strain evidence="3">albino</strain>
    </source>
</reference>
<dbReference type="AlphaFoldDB" id="A0A517LHI7"/>
<gene>
    <name evidence="2" type="ORF">FKW77_007220</name>
</gene>
<keyword evidence="3" id="KW-1185">Reference proteome</keyword>
<accession>A0A517LHI7</accession>
<protein>
    <submittedName>
        <fullName evidence="2">Uncharacterized protein</fullName>
    </submittedName>
</protein>
<dbReference type="EMBL" id="CP042196">
    <property type="protein sequence ID" value="QDS75105.1"/>
    <property type="molecule type" value="Genomic_DNA"/>
</dbReference>
<feature type="signal peptide" evidence="1">
    <location>
        <begin position="1"/>
        <end position="22"/>
    </location>
</feature>
<dbReference type="STRING" id="50376.A0A517LHI7"/>
<name>A0A517LHI7_9PEZI</name>
<dbReference type="OrthoDB" id="3937708at2759"/>